<dbReference type="Pfam" id="PF03306">
    <property type="entry name" value="AAL_decarboxy"/>
    <property type="match status" value="1"/>
</dbReference>
<reference evidence="9" key="1">
    <citation type="journal article" date="2023" name="Mol. Phylogenet. Evol.">
        <title>Genome-scale phylogeny and comparative genomics of the fungal order Sordariales.</title>
        <authorList>
            <person name="Hensen N."/>
            <person name="Bonometti L."/>
            <person name="Westerberg I."/>
            <person name="Brannstrom I.O."/>
            <person name="Guillou S."/>
            <person name="Cros-Aarteil S."/>
            <person name="Calhoun S."/>
            <person name="Haridas S."/>
            <person name="Kuo A."/>
            <person name="Mondo S."/>
            <person name="Pangilinan J."/>
            <person name="Riley R."/>
            <person name="LaButti K."/>
            <person name="Andreopoulos B."/>
            <person name="Lipzen A."/>
            <person name="Chen C."/>
            <person name="Yan M."/>
            <person name="Daum C."/>
            <person name="Ng V."/>
            <person name="Clum A."/>
            <person name="Steindorff A."/>
            <person name="Ohm R.A."/>
            <person name="Martin F."/>
            <person name="Silar P."/>
            <person name="Natvig D.O."/>
            <person name="Lalanne C."/>
            <person name="Gautier V."/>
            <person name="Ament-Velasquez S.L."/>
            <person name="Kruys A."/>
            <person name="Hutchinson M.I."/>
            <person name="Powell A.J."/>
            <person name="Barry K."/>
            <person name="Miller A.N."/>
            <person name="Grigoriev I.V."/>
            <person name="Debuchy R."/>
            <person name="Gladieux P."/>
            <person name="Hiltunen Thoren M."/>
            <person name="Johannesson H."/>
        </authorList>
    </citation>
    <scope>NUCLEOTIDE SEQUENCE</scope>
    <source>
        <strain evidence="9">CBS 232.78</strain>
    </source>
</reference>
<comment type="catalytic activity">
    <reaction evidence="1">
        <text>(2S)-2-acetolactate + H(+) = (R)-acetoin + CO2</text>
        <dbReference type="Rhea" id="RHEA:21580"/>
        <dbReference type="ChEBI" id="CHEBI:15378"/>
        <dbReference type="ChEBI" id="CHEBI:15686"/>
        <dbReference type="ChEBI" id="CHEBI:16526"/>
        <dbReference type="ChEBI" id="CHEBI:58476"/>
        <dbReference type="EC" id="4.1.1.5"/>
    </reaction>
</comment>
<evidence type="ECO:0000256" key="4">
    <source>
        <dbReference type="ARBA" id="ARBA00013204"/>
    </source>
</evidence>
<evidence type="ECO:0000313" key="9">
    <source>
        <dbReference type="EMBL" id="KAK3367602.1"/>
    </source>
</evidence>
<evidence type="ECO:0000256" key="7">
    <source>
        <dbReference type="ARBA" id="ARBA00023061"/>
    </source>
</evidence>
<dbReference type="PANTHER" id="PTHR35524">
    <property type="entry name" value="ALPHA-ACETOLACTATE DECARBOXYLASE"/>
    <property type="match status" value="1"/>
</dbReference>
<evidence type="ECO:0000256" key="6">
    <source>
        <dbReference type="ARBA" id="ARBA00022793"/>
    </source>
</evidence>
<evidence type="ECO:0000256" key="2">
    <source>
        <dbReference type="ARBA" id="ARBA00005170"/>
    </source>
</evidence>
<comment type="similarity">
    <text evidence="3">Belongs to the alpha-acetolactate decarboxylase family.</text>
</comment>
<evidence type="ECO:0000313" key="10">
    <source>
        <dbReference type="Proteomes" id="UP001285441"/>
    </source>
</evidence>
<sequence length="238" mass="25759">MAHNEVFQYSIISALMDGVASHGTAISNILAHGDHGLGTFKNMFGEMIVLDGVVYQMKSDGTVELIESPADVITPFATVTRFQPTTHTKATIRGKQDLKDLLTGLFPSARNHFLAIRMDGVFKSINVRTAGGQQSPREGMTAVAGRQTVHTFGSVRGTIFGFRAPDYMMGINVAGDHMHFIDDGRKEGGHILAFETEGEIEVAAAQLSNFHLELPTEDDEFNEAALVKDAEGIHAVEG</sequence>
<proteinExistence type="inferred from homology"/>
<dbReference type="EMBL" id="JAULSW010000011">
    <property type="protein sequence ID" value="KAK3367602.1"/>
    <property type="molecule type" value="Genomic_DNA"/>
</dbReference>
<dbReference type="Proteomes" id="UP001285441">
    <property type="component" value="Unassembled WGS sequence"/>
</dbReference>
<keyword evidence="10" id="KW-1185">Reference proteome</keyword>
<name>A0AAE0N1T3_9PEZI</name>
<gene>
    <name evidence="9" type="ORF">B0H63DRAFT_84220</name>
</gene>
<dbReference type="SUPFAM" id="SSF117856">
    <property type="entry name" value="AF0104/ALDC/Ptd012-like"/>
    <property type="match status" value="1"/>
</dbReference>
<evidence type="ECO:0000256" key="1">
    <source>
        <dbReference type="ARBA" id="ARBA00001784"/>
    </source>
</evidence>
<dbReference type="InterPro" id="IPR005128">
    <property type="entry name" value="Acetolactate_a_deCO2ase"/>
</dbReference>
<keyword evidence="7" id="KW-0005">Acetoin biosynthesis</keyword>
<dbReference type="Gene3D" id="3.30.1330.80">
    <property type="entry name" value="Hypothetical protein, similar to alpha- acetolactate decarboxylase, domain 2"/>
    <property type="match status" value="2"/>
</dbReference>
<dbReference type="AlphaFoldDB" id="A0AAE0N1T3"/>
<evidence type="ECO:0000256" key="3">
    <source>
        <dbReference type="ARBA" id="ARBA00007106"/>
    </source>
</evidence>
<dbReference type="NCBIfam" id="TIGR01252">
    <property type="entry name" value="acetolac_decarb"/>
    <property type="match status" value="1"/>
</dbReference>
<keyword evidence="6" id="KW-0210">Decarboxylase</keyword>
<dbReference type="GO" id="GO:0047605">
    <property type="term" value="F:acetolactate decarboxylase activity"/>
    <property type="evidence" value="ECO:0007669"/>
    <property type="project" value="UniProtKB-EC"/>
</dbReference>
<protein>
    <recommendedName>
        <fullName evidence="5">Alpha-acetolactate decarboxylase</fullName>
        <ecNumber evidence="4">4.1.1.5</ecNumber>
    </recommendedName>
</protein>
<comment type="pathway">
    <text evidence="2">Polyol metabolism; (R,R)-butane-2,3-diol biosynthesis; (R,R)-butane-2,3-diol from pyruvate: step 2/3.</text>
</comment>
<evidence type="ECO:0000256" key="5">
    <source>
        <dbReference type="ARBA" id="ARBA00020164"/>
    </source>
</evidence>
<comment type="caution">
    <text evidence="9">The sequence shown here is derived from an EMBL/GenBank/DDBJ whole genome shotgun (WGS) entry which is preliminary data.</text>
</comment>
<organism evidence="9 10">
    <name type="scientific">Podospora didyma</name>
    <dbReference type="NCBI Taxonomy" id="330526"/>
    <lineage>
        <taxon>Eukaryota</taxon>
        <taxon>Fungi</taxon>
        <taxon>Dikarya</taxon>
        <taxon>Ascomycota</taxon>
        <taxon>Pezizomycotina</taxon>
        <taxon>Sordariomycetes</taxon>
        <taxon>Sordariomycetidae</taxon>
        <taxon>Sordariales</taxon>
        <taxon>Podosporaceae</taxon>
        <taxon>Podospora</taxon>
    </lineage>
</organism>
<accession>A0AAE0N1T3</accession>
<dbReference type="PANTHER" id="PTHR35524:SF1">
    <property type="entry name" value="ALPHA-ACETOLACTATE DECARBOXYLASE"/>
    <property type="match status" value="1"/>
</dbReference>
<keyword evidence="8" id="KW-0456">Lyase</keyword>
<dbReference type="EC" id="4.1.1.5" evidence="4"/>
<dbReference type="GO" id="GO:0045151">
    <property type="term" value="P:acetoin biosynthetic process"/>
    <property type="evidence" value="ECO:0007669"/>
    <property type="project" value="UniProtKB-KW"/>
</dbReference>
<reference evidence="9" key="2">
    <citation type="submission" date="2023-06" db="EMBL/GenBank/DDBJ databases">
        <authorList>
            <consortium name="Lawrence Berkeley National Laboratory"/>
            <person name="Haridas S."/>
            <person name="Hensen N."/>
            <person name="Bonometti L."/>
            <person name="Westerberg I."/>
            <person name="Brannstrom I.O."/>
            <person name="Guillou S."/>
            <person name="Cros-Aarteil S."/>
            <person name="Calhoun S."/>
            <person name="Kuo A."/>
            <person name="Mondo S."/>
            <person name="Pangilinan J."/>
            <person name="Riley R."/>
            <person name="LaButti K."/>
            <person name="Andreopoulos B."/>
            <person name="Lipzen A."/>
            <person name="Chen C."/>
            <person name="Yanf M."/>
            <person name="Daum C."/>
            <person name="Ng V."/>
            <person name="Clum A."/>
            <person name="Steindorff A."/>
            <person name="Ohm R."/>
            <person name="Martin F."/>
            <person name="Silar P."/>
            <person name="Natvig D."/>
            <person name="Lalanne C."/>
            <person name="Gautier V."/>
            <person name="Ament-velasquez S.L."/>
            <person name="Kruys A."/>
            <person name="Hutchinson M.I."/>
            <person name="Powell A.J."/>
            <person name="Barry K."/>
            <person name="Miller A.N."/>
            <person name="Grigoriev I.V."/>
            <person name="Debuchy R."/>
            <person name="Gladieux P."/>
            <person name="Thoren M.H."/>
            <person name="Johannesson H."/>
        </authorList>
    </citation>
    <scope>NUCLEOTIDE SEQUENCE</scope>
    <source>
        <strain evidence="9">CBS 232.78</strain>
    </source>
</reference>
<dbReference type="PIRSF" id="PIRSF001332">
    <property type="entry name" value="Acetolac_decarb"/>
    <property type="match status" value="1"/>
</dbReference>
<evidence type="ECO:0000256" key="8">
    <source>
        <dbReference type="ARBA" id="ARBA00023239"/>
    </source>
</evidence>
<dbReference type="CDD" id="cd17299">
    <property type="entry name" value="acetolactate_decarboxylase"/>
    <property type="match status" value="1"/>
</dbReference>